<dbReference type="SUPFAM" id="SSF51182">
    <property type="entry name" value="RmlC-like cupins"/>
    <property type="match status" value="1"/>
</dbReference>
<organism evidence="2 3">
    <name type="scientific">Prauserella endophytica</name>
    <dbReference type="NCBI Taxonomy" id="1592324"/>
    <lineage>
        <taxon>Bacteria</taxon>
        <taxon>Bacillati</taxon>
        <taxon>Actinomycetota</taxon>
        <taxon>Actinomycetes</taxon>
        <taxon>Pseudonocardiales</taxon>
        <taxon>Pseudonocardiaceae</taxon>
        <taxon>Prauserella</taxon>
        <taxon>Prauserella coralliicola group</taxon>
    </lineage>
</organism>
<dbReference type="InterPro" id="IPR014710">
    <property type="entry name" value="RmlC-like_jellyroll"/>
</dbReference>
<dbReference type="EMBL" id="SWMS01000002">
    <property type="protein sequence ID" value="TKG72620.1"/>
    <property type="molecule type" value="Genomic_DNA"/>
</dbReference>
<evidence type="ECO:0000313" key="3">
    <source>
        <dbReference type="Proteomes" id="UP000309992"/>
    </source>
</evidence>
<reference evidence="2 3" key="1">
    <citation type="journal article" date="2015" name="Antonie Van Leeuwenhoek">
        <title>Prauserella endophytica sp. nov., an endophytic actinobacterium isolated from Tamarix taklamakanensis.</title>
        <authorList>
            <person name="Liu J.M."/>
            <person name="Habden X."/>
            <person name="Guo L."/>
            <person name="Tuo L."/>
            <person name="Jiang Z.K."/>
            <person name="Liu S.W."/>
            <person name="Liu X.F."/>
            <person name="Chen L."/>
            <person name="Li R.F."/>
            <person name="Zhang Y.Q."/>
            <person name="Sun C.H."/>
        </authorList>
    </citation>
    <scope>NUCLEOTIDE SEQUENCE [LARGE SCALE GENOMIC DNA]</scope>
    <source>
        <strain evidence="2 3">CGMCC 4.7182</strain>
    </source>
</reference>
<dbReference type="InterPro" id="IPR013096">
    <property type="entry name" value="Cupin_2"/>
</dbReference>
<comment type="caution">
    <text evidence="2">The sequence shown here is derived from an EMBL/GenBank/DDBJ whole genome shotgun (WGS) entry which is preliminary data.</text>
</comment>
<dbReference type="PANTHER" id="PTHR36156">
    <property type="entry name" value="SLR2101 PROTEIN"/>
    <property type="match status" value="1"/>
</dbReference>
<evidence type="ECO:0000313" key="2">
    <source>
        <dbReference type="EMBL" id="TKG72620.1"/>
    </source>
</evidence>
<proteinExistence type="predicted"/>
<sequence>MYLLDVVAALPPYFRRQVDSVTLTISDSHRYTSREASDTMKVRRVVMGDDGNGTTTVLDDGTVEPTTATLLPGVEIHRVWELDSVSVPVTDASAGAPKSTFFPANPGVRFGFLTVPPGITYVPEPGADLAAAAAEMEERLPGAAATFAFPDKPGAHVTQTVDYIVVLSGDGVLRFDDVEVRLSQGDCLIQNGTPHAWFNDGTEPFVVAFALCGATR</sequence>
<dbReference type="InterPro" id="IPR047142">
    <property type="entry name" value="OryJ/VirC-like"/>
</dbReference>
<dbReference type="Pfam" id="PF07883">
    <property type="entry name" value="Cupin_2"/>
    <property type="match status" value="1"/>
</dbReference>
<dbReference type="Gene3D" id="2.60.120.10">
    <property type="entry name" value="Jelly Rolls"/>
    <property type="match status" value="1"/>
</dbReference>
<dbReference type="InterPro" id="IPR011051">
    <property type="entry name" value="RmlC_Cupin_sf"/>
</dbReference>
<protein>
    <submittedName>
        <fullName evidence="2">Cupin domain-containing protein</fullName>
    </submittedName>
</protein>
<evidence type="ECO:0000259" key="1">
    <source>
        <dbReference type="Pfam" id="PF07883"/>
    </source>
</evidence>
<accession>A0ABY2S9P6</accession>
<keyword evidence="3" id="KW-1185">Reference proteome</keyword>
<gene>
    <name evidence="2" type="ORF">FCN18_05085</name>
</gene>
<feature type="domain" description="Cupin type-2" evidence="1">
    <location>
        <begin position="155"/>
        <end position="207"/>
    </location>
</feature>
<name>A0ABY2S9P6_9PSEU</name>
<dbReference type="Proteomes" id="UP000309992">
    <property type="component" value="Unassembled WGS sequence"/>
</dbReference>
<dbReference type="PANTHER" id="PTHR36156:SF2">
    <property type="entry name" value="CUPIN TYPE-2 DOMAIN-CONTAINING PROTEIN"/>
    <property type="match status" value="1"/>
</dbReference>